<dbReference type="Pfam" id="PF07690">
    <property type="entry name" value="MFS_1"/>
    <property type="match status" value="1"/>
</dbReference>
<evidence type="ECO:0000256" key="1">
    <source>
        <dbReference type="ARBA" id="ARBA00004141"/>
    </source>
</evidence>
<feature type="transmembrane region" description="Helical" evidence="3">
    <location>
        <begin position="393"/>
        <end position="420"/>
    </location>
</feature>
<dbReference type="InterPro" id="IPR036259">
    <property type="entry name" value="MFS_trans_sf"/>
</dbReference>
<protein>
    <recommendedName>
        <fullName evidence="6">Major facilitator superfamily (MFS) profile domain-containing protein</fullName>
    </recommendedName>
</protein>
<dbReference type="Gene3D" id="1.20.1250.20">
    <property type="entry name" value="MFS general substrate transporter like domains"/>
    <property type="match status" value="2"/>
</dbReference>
<comment type="similarity">
    <text evidence="2">Belongs to the major facilitator superfamily. Monocarboxylate porter (TC 2.A.1.13) family.</text>
</comment>
<dbReference type="InterPro" id="IPR011701">
    <property type="entry name" value="MFS"/>
</dbReference>
<dbReference type="HOGENOM" id="CLU_001265_1_2_1"/>
<evidence type="ECO:0000256" key="3">
    <source>
        <dbReference type="SAM" id="Phobius"/>
    </source>
</evidence>
<dbReference type="SUPFAM" id="SSF103473">
    <property type="entry name" value="MFS general substrate transporter"/>
    <property type="match status" value="1"/>
</dbReference>
<dbReference type="GO" id="GO:0022857">
    <property type="term" value="F:transmembrane transporter activity"/>
    <property type="evidence" value="ECO:0007669"/>
    <property type="project" value="InterPro"/>
</dbReference>
<dbReference type="PANTHER" id="PTHR11360:SF315">
    <property type="entry name" value="TRANSPORTER MCH2-RELATED"/>
    <property type="match status" value="1"/>
</dbReference>
<dbReference type="GeneID" id="34527746"/>
<dbReference type="Proteomes" id="UP000006310">
    <property type="component" value="Chromosome 9"/>
</dbReference>
<feature type="transmembrane region" description="Helical" evidence="3">
    <location>
        <begin position="219"/>
        <end position="244"/>
    </location>
</feature>
<name>J7RQF6_HUIN7</name>
<keyword evidence="3" id="KW-0812">Transmembrane</keyword>
<feature type="transmembrane region" description="Helical" evidence="3">
    <location>
        <begin position="250"/>
        <end position="267"/>
    </location>
</feature>
<evidence type="ECO:0000313" key="4">
    <source>
        <dbReference type="EMBL" id="CCK72003.1"/>
    </source>
</evidence>
<feature type="transmembrane region" description="Helical" evidence="3">
    <location>
        <begin position="176"/>
        <end position="207"/>
    </location>
</feature>
<keyword evidence="3" id="KW-0472">Membrane</keyword>
<reference evidence="4 5" key="1">
    <citation type="journal article" date="2011" name="Proc. Natl. Acad. Sci. U.S.A.">
        <title>Evolutionary erosion of yeast sex chromosomes by mating-type switching accidents.</title>
        <authorList>
            <person name="Gordon J.L."/>
            <person name="Armisen D."/>
            <person name="Proux-Wera E."/>
            <person name="Oheigeartaigh S.S."/>
            <person name="Byrne K.P."/>
            <person name="Wolfe K.H."/>
        </authorList>
    </citation>
    <scope>NUCLEOTIDE SEQUENCE [LARGE SCALE GENOMIC DNA]</scope>
    <source>
        <strain evidence="5">ATCC MYA-139 / BCRC 22969 / CBS 8797 / CCRC 22969 / KCTC 17520 / NBRC 10181 / NCYC 3082</strain>
    </source>
</reference>
<reference evidence="5" key="2">
    <citation type="submission" date="2012-08" db="EMBL/GenBank/DDBJ databases">
        <title>Genome sequence of Kazachstania naganishii.</title>
        <authorList>
            <person name="Gordon J.L."/>
            <person name="Armisen D."/>
            <person name="Proux-Wera E."/>
            <person name="OhEigeartaigh S.S."/>
            <person name="Byrne K.P."/>
            <person name="Wolfe K.H."/>
        </authorList>
    </citation>
    <scope>NUCLEOTIDE SEQUENCE [LARGE SCALE GENOMIC DNA]</scope>
    <source>
        <strain evidence="5">ATCC MYA-139 / BCRC 22969 / CBS 8797 / CCRC 22969 / KCTC 17520 / NBRC 10181 / NCYC 3082</strain>
    </source>
</reference>
<dbReference type="EMBL" id="HE978322">
    <property type="protein sequence ID" value="CCK72003.1"/>
    <property type="molecule type" value="Genomic_DNA"/>
</dbReference>
<dbReference type="eggNOG" id="KOG2504">
    <property type="taxonomic scope" value="Eukaryota"/>
</dbReference>
<feature type="transmembrane region" description="Helical" evidence="3">
    <location>
        <begin position="338"/>
        <end position="358"/>
    </location>
</feature>
<feature type="transmembrane region" description="Helical" evidence="3">
    <location>
        <begin position="456"/>
        <end position="475"/>
    </location>
</feature>
<dbReference type="OMA" id="KRERCEW"/>
<keyword evidence="3" id="KW-1133">Transmembrane helix</keyword>
<dbReference type="GO" id="GO:0016020">
    <property type="term" value="C:membrane"/>
    <property type="evidence" value="ECO:0007669"/>
    <property type="project" value="UniProtKB-SubCell"/>
</dbReference>
<evidence type="ECO:0000256" key="2">
    <source>
        <dbReference type="ARBA" id="ARBA00006727"/>
    </source>
</evidence>
<feature type="transmembrane region" description="Helical" evidence="3">
    <location>
        <begin position="552"/>
        <end position="570"/>
    </location>
</feature>
<organism evidence="4 5">
    <name type="scientific">Huiozyma naganishii (strain ATCC MYA-139 / BCRC 22969 / CBS 8797 / KCTC 17520 / NBRC 10181 / NCYC 3082 / Yp74L-3)</name>
    <name type="common">Yeast</name>
    <name type="synonym">Kazachstania naganishii</name>
    <dbReference type="NCBI Taxonomy" id="1071383"/>
    <lineage>
        <taxon>Eukaryota</taxon>
        <taxon>Fungi</taxon>
        <taxon>Dikarya</taxon>
        <taxon>Ascomycota</taxon>
        <taxon>Saccharomycotina</taxon>
        <taxon>Saccharomycetes</taxon>
        <taxon>Saccharomycetales</taxon>
        <taxon>Saccharomycetaceae</taxon>
        <taxon>Huiozyma</taxon>
    </lineage>
</organism>
<dbReference type="InterPro" id="IPR050327">
    <property type="entry name" value="Proton-linked_MCT"/>
</dbReference>
<dbReference type="PANTHER" id="PTHR11360">
    <property type="entry name" value="MONOCARBOXYLATE TRANSPORTER"/>
    <property type="match status" value="1"/>
</dbReference>
<keyword evidence="5" id="KW-1185">Reference proteome</keyword>
<feature type="transmembrane region" description="Helical" evidence="3">
    <location>
        <begin position="517"/>
        <end position="540"/>
    </location>
</feature>
<sequence>METHHRMSHPNDGRIQAGASNDVELYSMDSNQSAPNVQSIYSDVEGMSIHSKGLNQTGSLGTGVLKSVSHLWKTVTGEGAPEEDTSPKQLNELLVSRFDLGDAIRYQTNDDDFSHDSDEDVEATRNHVHPNKKEYDVESIKDAFEDRSDASDVETLRKVFTNKSTGQLELPPDKGYAWVVVFSVFLVMFNTWGCNAAFGVFLSFFLSNGTFKGATKYDYALIAGLPVALGQGLAPLSMITMRIIGIKQTMLVGTAIMLTGFLWASFAKELWELYVSQGVFIGLSLALIAIPPTTCLPGWFLKKRAMSMGLSLLGTGLGGLTFGLATNKMISDNGNTRWCYRMLAITCTSAVMVSIALVKERIPVKPVGFRSRKAILNEFRRVFDVNVIRRPQVILVGFWFVLAIFAYCLMVFTLSAYAVARGMSQHQGSILTSILNAGQTVGRPSIGFAGDRFGRINVTSILTFVLCIFMFAFWIPANSFIQLIFFSIMVGCCVGVANVMNTVLIADMVAPHEFLPAWAFVNYSGIGLFLTCELIAQALVDPSRKSNPYLHTQIFTGCCFVGALLLSLVLRELSVHKRTVGEYTTLKDKLEPATSTNASLTTTTEKVERKRERCEWLLGPGARKYFRRMFYRTKI</sequence>
<dbReference type="AlphaFoldDB" id="J7RQF6"/>
<feature type="transmembrane region" description="Helical" evidence="3">
    <location>
        <begin position="306"/>
        <end position="326"/>
    </location>
</feature>
<dbReference type="CDD" id="cd17352">
    <property type="entry name" value="MFS_MCT_SLC16"/>
    <property type="match status" value="1"/>
</dbReference>
<dbReference type="OrthoDB" id="2213137at2759"/>
<proteinExistence type="inferred from homology"/>
<evidence type="ECO:0008006" key="6">
    <source>
        <dbReference type="Google" id="ProtNLM"/>
    </source>
</evidence>
<accession>J7RQF6</accession>
<dbReference type="RefSeq" id="XP_022466248.1">
    <property type="nucleotide sequence ID" value="XM_022609899.1"/>
</dbReference>
<evidence type="ECO:0000313" key="5">
    <source>
        <dbReference type="Proteomes" id="UP000006310"/>
    </source>
</evidence>
<gene>
    <name evidence="4" type="primary">KNAG0I02170</name>
    <name evidence="4" type="ordered locus">KNAG_0I02170</name>
</gene>
<comment type="subcellular location">
    <subcellularLocation>
        <location evidence="1">Membrane</location>
        <topology evidence="1">Multi-pass membrane protein</topology>
    </subcellularLocation>
</comment>
<feature type="transmembrane region" description="Helical" evidence="3">
    <location>
        <begin position="481"/>
        <end position="505"/>
    </location>
</feature>
<feature type="transmembrane region" description="Helical" evidence="3">
    <location>
        <begin position="279"/>
        <end position="300"/>
    </location>
</feature>
<dbReference type="KEGG" id="kng:KNAG_0I02170"/>